<keyword evidence="8" id="KW-1185">Reference proteome</keyword>
<keyword evidence="4" id="KW-0804">Transcription</keyword>
<dbReference type="EMBL" id="JAAMPC010000014">
    <property type="protein sequence ID" value="KAG2265181.1"/>
    <property type="molecule type" value="Genomic_DNA"/>
</dbReference>
<evidence type="ECO:0000259" key="6">
    <source>
        <dbReference type="PROSITE" id="PS50888"/>
    </source>
</evidence>
<dbReference type="PANTHER" id="PTHR45855:SF6">
    <property type="entry name" value="TRANSCRIPTION FACTOR ALC"/>
    <property type="match status" value="1"/>
</dbReference>
<organism evidence="7 8">
    <name type="scientific">Brassica carinata</name>
    <name type="common">Ethiopian mustard</name>
    <name type="synonym">Abyssinian cabbage</name>
    <dbReference type="NCBI Taxonomy" id="52824"/>
    <lineage>
        <taxon>Eukaryota</taxon>
        <taxon>Viridiplantae</taxon>
        <taxon>Streptophyta</taxon>
        <taxon>Embryophyta</taxon>
        <taxon>Tracheophyta</taxon>
        <taxon>Spermatophyta</taxon>
        <taxon>Magnoliopsida</taxon>
        <taxon>eudicotyledons</taxon>
        <taxon>Gunneridae</taxon>
        <taxon>Pentapetalae</taxon>
        <taxon>rosids</taxon>
        <taxon>malvids</taxon>
        <taxon>Brassicales</taxon>
        <taxon>Brassicaceae</taxon>
        <taxon>Brassiceae</taxon>
        <taxon>Brassica</taxon>
    </lineage>
</organism>
<proteinExistence type="predicted"/>
<evidence type="ECO:0000256" key="4">
    <source>
        <dbReference type="ARBA" id="ARBA00023163"/>
    </source>
</evidence>
<comment type="caution">
    <text evidence="7">The sequence shown here is derived from an EMBL/GenBank/DDBJ whole genome shotgun (WGS) entry which is preliminary data.</text>
</comment>
<dbReference type="PANTHER" id="PTHR45855">
    <property type="entry name" value="TRANSCRIPTION FACTOR PIF1-RELATED"/>
    <property type="match status" value="1"/>
</dbReference>
<dbReference type="CDD" id="cd11445">
    <property type="entry name" value="bHLH_AtPIF_like"/>
    <property type="match status" value="1"/>
</dbReference>
<dbReference type="FunFam" id="4.10.280.10:FF:000004">
    <property type="entry name" value="Basic helix-loop-helix transcription factor"/>
    <property type="match status" value="1"/>
</dbReference>
<dbReference type="InterPro" id="IPR031066">
    <property type="entry name" value="bHLH_ALC-like_plant"/>
</dbReference>
<keyword evidence="5" id="KW-0539">Nucleus</keyword>
<dbReference type="GO" id="GO:0003677">
    <property type="term" value="F:DNA binding"/>
    <property type="evidence" value="ECO:0007669"/>
    <property type="project" value="UniProtKB-KW"/>
</dbReference>
<dbReference type="OrthoDB" id="690068at2759"/>
<reference evidence="7 8" key="1">
    <citation type="submission" date="2020-02" db="EMBL/GenBank/DDBJ databases">
        <authorList>
            <person name="Ma Q."/>
            <person name="Huang Y."/>
            <person name="Song X."/>
            <person name="Pei D."/>
        </authorList>
    </citation>
    <scope>NUCLEOTIDE SEQUENCE [LARGE SCALE GENOMIC DNA]</scope>
    <source>
        <strain evidence="7">Sxm20200214</strain>
        <tissue evidence="7">Leaf</tissue>
    </source>
</reference>
<evidence type="ECO:0000256" key="3">
    <source>
        <dbReference type="ARBA" id="ARBA00023125"/>
    </source>
</evidence>
<dbReference type="Proteomes" id="UP000886595">
    <property type="component" value="Unassembled WGS sequence"/>
</dbReference>
<comment type="subcellular location">
    <subcellularLocation>
        <location evidence="1">Nucleus</location>
    </subcellularLocation>
</comment>
<evidence type="ECO:0000256" key="1">
    <source>
        <dbReference type="ARBA" id="ARBA00004123"/>
    </source>
</evidence>
<dbReference type="AlphaFoldDB" id="A0A8X7Q7H8"/>
<sequence>MGNSDEGDRLPSPSPSDELSSILRQVLSRTPTAQPSFSPKKIVSSGEMFNRTFPSFPAERFLTPLVQSLKLRKANRNGARQRNSLKRNIDAQFHNLSEKRRRSKINEKMKALQKLIPNSNKTDKASMLDEIIEYLKQLQLQFQSLAAMNGLGLNPLRLPPILPPTQTRINGTLEQELILETLLGGSHPLAHQETTLSNSGNVLSHNHSALKTTFRQ</sequence>
<dbReference type="SUPFAM" id="SSF47459">
    <property type="entry name" value="HLH, helix-loop-helix DNA-binding domain"/>
    <property type="match status" value="1"/>
</dbReference>
<dbReference type="PROSITE" id="PS50888">
    <property type="entry name" value="BHLH"/>
    <property type="match status" value="1"/>
</dbReference>
<dbReference type="Pfam" id="PF00010">
    <property type="entry name" value="HLH"/>
    <property type="match status" value="1"/>
</dbReference>
<name>A0A8X7Q7H8_BRACI</name>
<evidence type="ECO:0000256" key="5">
    <source>
        <dbReference type="ARBA" id="ARBA00023242"/>
    </source>
</evidence>
<dbReference type="GO" id="GO:0005634">
    <property type="term" value="C:nucleus"/>
    <property type="evidence" value="ECO:0007669"/>
    <property type="project" value="UniProtKB-SubCell"/>
</dbReference>
<dbReference type="SMART" id="SM00353">
    <property type="entry name" value="HLH"/>
    <property type="match status" value="1"/>
</dbReference>
<dbReference type="Gene3D" id="4.10.280.10">
    <property type="entry name" value="Helix-loop-helix DNA-binding domain"/>
    <property type="match status" value="1"/>
</dbReference>
<evidence type="ECO:0000313" key="8">
    <source>
        <dbReference type="Proteomes" id="UP000886595"/>
    </source>
</evidence>
<dbReference type="GO" id="GO:0046983">
    <property type="term" value="F:protein dimerization activity"/>
    <property type="evidence" value="ECO:0007669"/>
    <property type="project" value="InterPro"/>
</dbReference>
<dbReference type="InterPro" id="IPR047265">
    <property type="entry name" value="PIF1-like_bHLH"/>
</dbReference>
<accession>A0A8X7Q7H8</accession>
<dbReference type="InterPro" id="IPR011598">
    <property type="entry name" value="bHLH_dom"/>
</dbReference>
<feature type="domain" description="BHLH" evidence="6">
    <location>
        <begin position="89"/>
        <end position="138"/>
    </location>
</feature>
<keyword evidence="3" id="KW-0238">DNA-binding</keyword>
<keyword evidence="2" id="KW-0805">Transcription regulation</keyword>
<evidence type="ECO:0000313" key="7">
    <source>
        <dbReference type="EMBL" id="KAG2265181.1"/>
    </source>
</evidence>
<protein>
    <recommendedName>
        <fullName evidence="6">BHLH domain-containing protein</fullName>
    </recommendedName>
</protein>
<gene>
    <name evidence="7" type="ORF">Bca52824_072260</name>
</gene>
<evidence type="ECO:0000256" key="2">
    <source>
        <dbReference type="ARBA" id="ARBA00023015"/>
    </source>
</evidence>
<dbReference type="InterPro" id="IPR036638">
    <property type="entry name" value="HLH_DNA-bd_sf"/>
</dbReference>